<reference evidence="1" key="1">
    <citation type="submission" date="2021-01" db="EMBL/GenBank/DDBJ databases">
        <authorList>
            <consortium name="Genoscope - CEA"/>
            <person name="William W."/>
        </authorList>
    </citation>
    <scope>NUCLEOTIDE SEQUENCE</scope>
</reference>
<sequence length="118" mass="13263">MVIKRIEFCIEVLKITMDLAVVVAEAARVLLSHAPQFLCRFNLTMAQTNADDDLKSKSLKAEFASVNSVGNKQEEFGRSFCIAVKRLQHIKGLLNVLLQKRYDEATYGGKFIDGTILR</sequence>
<dbReference type="EMBL" id="HG994373">
    <property type="protein sequence ID" value="CAF1717467.1"/>
    <property type="molecule type" value="Genomic_DNA"/>
</dbReference>
<name>A0A816IR41_BRANA</name>
<dbReference type="PANTHER" id="PTHR37705">
    <property type="entry name" value="BNAA08G11710D PROTEIN"/>
    <property type="match status" value="1"/>
</dbReference>
<protein>
    <submittedName>
        <fullName evidence="1">(rape) hypothetical protein</fullName>
    </submittedName>
</protein>
<proteinExistence type="predicted"/>
<dbReference type="PANTHER" id="PTHR37705:SF3">
    <property type="entry name" value="(RAPE) HYPOTHETICAL PROTEIN"/>
    <property type="match status" value="1"/>
</dbReference>
<gene>
    <name evidence="1" type="ORF">DARMORV10_C09P12840.1</name>
</gene>
<evidence type="ECO:0000313" key="1">
    <source>
        <dbReference type="EMBL" id="CAF1717467.1"/>
    </source>
</evidence>
<dbReference type="Proteomes" id="UP001295469">
    <property type="component" value="Chromosome C09"/>
</dbReference>
<organism evidence="1">
    <name type="scientific">Brassica napus</name>
    <name type="common">Rape</name>
    <dbReference type="NCBI Taxonomy" id="3708"/>
    <lineage>
        <taxon>Eukaryota</taxon>
        <taxon>Viridiplantae</taxon>
        <taxon>Streptophyta</taxon>
        <taxon>Embryophyta</taxon>
        <taxon>Tracheophyta</taxon>
        <taxon>Spermatophyta</taxon>
        <taxon>Magnoliopsida</taxon>
        <taxon>eudicotyledons</taxon>
        <taxon>Gunneridae</taxon>
        <taxon>Pentapetalae</taxon>
        <taxon>rosids</taxon>
        <taxon>malvids</taxon>
        <taxon>Brassicales</taxon>
        <taxon>Brassicaceae</taxon>
        <taxon>Brassiceae</taxon>
        <taxon>Brassica</taxon>
    </lineage>
</organism>
<dbReference type="AlphaFoldDB" id="A0A816IR41"/>
<accession>A0A816IR41</accession>